<dbReference type="InterPro" id="IPR008011">
    <property type="entry name" value="Complex1_LYR_dom"/>
</dbReference>
<dbReference type="STRING" id="269621.A0A238F137"/>
<dbReference type="Gene3D" id="3.30.1060.10">
    <property type="entry name" value="Peptide methionine sulphoxide reductase MsrA"/>
    <property type="match status" value="1"/>
</dbReference>
<reference evidence="11" key="1">
    <citation type="submission" date="2016-09" db="EMBL/GenBank/DDBJ databases">
        <authorList>
            <person name="Jeantristanb JTB J.-T."/>
            <person name="Ricardo R."/>
        </authorList>
    </citation>
    <scope>NUCLEOTIDE SEQUENCE [LARGE SCALE GENOMIC DNA]</scope>
</reference>
<evidence type="ECO:0000259" key="8">
    <source>
        <dbReference type="Pfam" id="PF01625"/>
    </source>
</evidence>
<proteinExistence type="inferred from homology"/>
<dbReference type="InterPro" id="IPR002569">
    <property type="entry name" value="Met_Sox_Rdtase_MsrA_dom"/>
</dbReference>
<protein>
    <recommendedName>
        <fullName evidence="2">peptide-methionine (S)-S-oxide reductase</fullName>
        <ecNumber evidence="2">1.8.4.11</ecNumber>
    </recommendedName>
    <alternativeName>
        <fullName evidence="4">Peptide-methionine (S)-S-oxide reductase</fullName>
    </alternativeName>
</protein>
<dbReference type="AlphaFoldDB" id="A0A238F137"/>
<evidence type="ECO:0000256" key="1">
    <source>
        <dbReference type="ARBA" id="ARBA00005591"/>
    </source>
</evidence>
<evidence type="ECO:0000313" key="11">
    <source>
        <dbReference type="Proteomes" id="UP000198372"/>
    </source>
</evidence>
<feature type="compositionally biased region" description="Low complexity" evidence="7">
    <location>
        <begin position="78"/>
        <end position="108"/>
    </location>
</feature>
<sequence>MASRAPARNTLAALPRSLRIAPSTPITRTHLLALYKEQLRVASSFGSYNFRQYFLRRTRDKFRSELPSLLDAAYNPSTIASSSSGSSSSASSSSTSAASTSSSASSSSKATNPVEAGEDNSIYAPTRTEASAASSSTATAPETRLREWYADALSDLAVMARAAIVNGMYEAPKLVVEGRAKMMVTGGGGAGAEASYGGGGQAADVLKHFKGLFATATVHAYTGPTLPTAIQSQRSLSTTMSGSETAIFANGCFWGTEHMFRKHFIGKGLKDAKVGYIGGKTSNPTYREVCSGSTNHAEAVKLEFDPSQLSYARLVEFHYRMHDPTQVDRQGPDRGTQYRSAIFTTSDEQAEIAQKVTKEVQEAHFPNDKIATKIEPAGQWWDAEAYHQEYLDNNPGGYECPTHRLHW</sequence>
<evidence type="ECO:0000313" key="10">
    <source>
        <dbReference type="EMBL" id="SCV67880.1"/>
    </source>
</evidence>
<dbReference type="FunFam" id="3.30.1060.10:FF:000006">
    <property type="entry name" value="Peptide methionine sulfoxide reductase"/>
    <property type="match status" value="1"/>
</dbReference>
<comment type="similarity">
    <text evidence="1">Belongs to the MsrA Met sulfoxide reductase family.</text>
</comment>
<evidence type="ECO:0000256" key="6">
    <source>
        <dbReference type="ARBA" id="ARBA00048782"/>
    </source>
</evidence>
<evidence type="ECO:0000259" key="9">
    <source>
        <dbReference type="Pfam" id="PF05347"/>
    </source>
</evidence>
<evidence type="ECO:0000256" key="4">
    <source>
        <dbReference type="ARBA" id="ARBA00030643"/>
    </source>
</evidence>
<evidence type="ECO:0000256" key="7">
    <source>
        <dbReference type="SAM" id="MobiDB-lite"/>
    </source>
</evidence>
<dbReference type="Pfam" id="PF01625">
    <property type="entry name" value="PMSR"/>
    <property type="match status" value="1"/>
</dbReference>
<comment type="catalytic activity">
    <reaction evidence="5">
        <text>L-methionyl-[protein] + [thioredoxin]-disulfide + H2O = L-methionyl-(S)-S-oxide-[protein] + [thioredoxin]-dithiol</text>
        <dbReference type="Rhea" id="RHEA:14217"/>
        <dbReference type="Rhea" id="RHEA-COMP:10698"/>
        <dbReference type="Rhea" id="RHEA-COMP:10700"/>
        <dbReference type="Rhea" id="RHEA-COMP:12313"/>
        <dbReference type="Rhea" id="RHEA-COMP:12315"/>
        <dbReference type="ChEBI" id="CHEBI:15377"/>
        <dbReference type="ChEBI" id="CHEBI:16044"/>
        <dbReference type="ChEBI" id="CHEBI:29950"/>
        <dbReference type="ChEBI" id="CHEBI:44120"/>
        <dbReference type="ChEBI" id="CHEBI:50058"/>
        <dbReference type="EC" id="1.8.4.11"/>
    </reaction>
</comment>
<dbReference type="NCBIfam" id="TIGR00401">
    <property type="entry name" value="msrA"/>
    <property type="match status" value="1"/>
</dbReference>
<feature type="compositionally biased region" description="Low complexity" evidence="7">
    <location>
        <begin position="124"/>
        <end position="139"/>
    </location>
</feature>
<dbReference type="Pfam" id="PF05347">
    <property type="entry name" value="Complex1_LYR"/>
    <property type="match status" value="1"/>
</dbReference>
<dbReference type="GO" id="GO:0008113">
    <property type="term" value="F:peptide-methionine (S)-S-oxide reductase activity"/>
    <property type="evidence" value="ECO:0007669"/>
    <property type="project" value="UniProtKB-EC"/>
</dbReference>
<dbReference type="InterPro" id="IPR036509">
    <property type="entry name" value="Met_Sox_Rdtase_MsrA_sf"/>
</dbReference>
<name>A0A238F137_9BASI</name>
<feature type="domain" description="Peptide methionine sulphoxide reductase MsrA" evidence="8">
    <location>
        <begin position="245"/>
        <end position="400"/>
    </location>
</feature>
<dbReference type="HAMAP" id="MF_01401">
    <property type="entry name" value="MsrA"/>
    <property type="match status" value="1"/>
</dbReference>
<organism evidence="10 11">
    <name type="scientific">Microbotryum intermedium</name>
    <dbReference type="NCBI Taxonomy" id="269621"/>
    <lineage>
        <taxon>Eukaryota</taxon>
        <taxon>Fungi</taxon>
        <taxon>Dikarya</taxon>
        <taxon>Basidiomycota</taxon>
        <taxon>Pucciniomycotina</taxon>
        <taxon>Microbotryomycetes</taxon>
        <taxon>Microbotryales</taxon>
        <taxon>Microbotryaceae</taxon>
        <taxon>Microbotryum</taxon>
    </lineage>
</organism>
<dbReference type="SUPFAM" id="SSF55068">
    <property type="entry name" value="Peptide methionine sulfoxide reductase"/>
    <property type="match status" value="1"/>
</dbReference>
<dbReference type="PANTHER" id="PTHR43774">
    <property type="entry name" value="PEPTIDE METHIONINE SULFOXIDE REDUCTASE"/>
    <property type="match status" value="1"/>
</dbReference>
<dbReference type="EC" id="1.8.4.11" evidence="2"/>
<dbReference type="Proteomes" id="UP000198372">
    <property type="component" value="Unassembled WGS sequence"/>
</dbReference>
<dbReference type="PANTHER" id="PTHR43774:SF1">
    <property type="entry name" value="PEPTIDE METHIONINE SULFOXIDE REDUCTASE MSRA 2"/>
    <property type="match status" value="1"/>
</dbReference>
<comment type="catalytic activity">
    <reaction evidence="6">
        <text>[thioredoxin]-disulfide + L-methionine + H2O = L-methionine (S)-S-oxide + [thioredoxin]-dithiol</text>
        <dbReference type="Rhea" id="RHEA:19993"/>
        <dbReference type="Rhea" id="RHEA-COMP:10698"/>
        <dbReference type="Rhea" id="RHEA-COMP:10700"/>
        <dbReference type="ChEBI" id="CHEBI:15377"/>
        <dbReference type="ChEBI" id="CHEBI:29950"/>
        <dbReference type="ChEBI" id="CHEBI:50058"/>
        <dbReference type="ChEBI" id="CHEBI:57844"/>
        <dbReference type="ChEBI" id="CHEBI:58772"/>
        <dbReference type="EC" id="1.8.4.11"/>
    </reaction>
</comment>
<feature type="region of interest" description="Disordered" evidence="7">
    <location>
        <begin position="78"/>
        <end position="139"/>
    </location>
</feature>
<accession>A0A238F137</accession>
<keyword evidence="11" id="KW-1185">Reference proteome</keyword>
<evidence type="ECO:0000256" key="3">
    <source>
        <dbReference type="ARBA" id="ARBA00023002"/>
    </source>
</evidence>
<dbReference type="EMBL" id="FMSP01000002">
    <property type="protein sequence ID" value="SCV67880.1"/>
    <property type="molecule type" value="Genomic_DNA"/>
</dbReference>
<dbReference type="OrthoDB" id="77405at2759"/>
<keyword evidence="3" id="KW-0560">Oxidoreductase</keyword>
<dbReference type="GO" id="GO:0034599">
    <property type="term" value="P:cellular response to oxidative stress"/>
    <property type="evidence" value="ECO:0007669"/>
    <property type="project" value="UniProtKB-ARBA"/>
</dbReference>
<evidence type="ECO:0000256" key="5">
    <source>
        <dbReference type="ARBA" id="ARBA00047806"/>
    </source>
</evidence>
<evidence type="ECO:0000256" key="2">
    <source>
        <dbReference type="ARBA" id="ARBA00012502"/>
    </source>
</evidence>
<feature type="domain" description="Complex 1 LYR protein" evidence="9">
    <location>
        <begin position="32"/>
        <end position="63"/>
    </location>
</feature>
<gene>
    <name evidence="10" type="ORF">BQ2448_5491</name>
</gene>